<feature type="transmembrane region" description="Helical" evidence="4">
    <location>
        <begin position="440"/>
        <end position="461"/>
    </location>
</feature>
<protein>
    <submittedName>
        <fullName evidence="6">Espn protein</fullName>
    </submittedName>
</protein>
<sequence>MRFVLLLRDHLLWALPWVCDFFAWGSAEKPDLRDAVCRGNASEVRELLDSGLDASLSNGYPWSCDDLREPYHTSVHHAAQEGLIDILRLLLAAWPGGAQARDGWGNTPGHYAASAGQMEALELLLSWWPEGLRTTDTAGLTLLHWAAAAGQLRVLEMLMQRWPEGIYVIDSLGRSLLHWAASKEHLDVLDLVLPRWPEGARVISNDGWTPLQQASCAGILHRGCNLTNSLPLLRDAAINLECGTSHELSKLELKLWLNCGGDPWYEGASGTPLSERLDALDAREFLRAKKAEEGYYSRLLSDYRTYVVPTAAIAVAWAAVLFEEHFDRVFFLCKTYSLPARRTVQMDVSEVAEDPFLEGAKLLVAQASAKRLPLHRLWRWLESMVAVIWLGFLLAYAHWPWWLPLVTLAYALPAVGLHRTRKTLQAPVLALMSQGFAGELAALLRNICLSLAFAICMLLRLGSNPAYREWQSTKLHNVWVKSHLNDHWLFVWAPEISARQIFLAAVIACSCIIGLHCALLCRAVLCACFCATTADGNETVERAQERHARERDEVLALLQERPDVARVNPRIIPVTAFALPWRGGGLYLAVGLVLLDVGLDINTIITFLGGKSFLFAASMTFIVARSFVKQVQVLRPWQLWQAMRASLDRGILRKDLLDFLEEEKRSEALLCACITAYSAFFMVHSAGELLVQLCSLTLSTVMFSSYAVVACDLEDLQMRAVHSEPLEVSPIPDEPVLPAEEQHERRTVDNNLEEAAKDNAAKDNVAPPKQKTKAKKRRARKTGAVAGGRRTEPAPAVLGSSDVTPPEDLSPPRVTPARSCEDVGLRLLRTSMSAAALLPEAQL</sequence>
<evidence type="ECO:0000313" key="7">
    <source>
        <dbReference type="Proteomes" id="UP000604046"/>
    </source>
</evidence>
<feature type="transmembrane region" description="Helical" evidence="4">
    <location>
        <begin position="377"/>
        <end position="395"/>
    </location>
</feature>
<evidence type="ECO:0000256" key="2">
    <source>
        <dbReference type="ARBA" id="ARBA00023043"/>
    </source>
</evidence>
<name>A0A812LF36_9DINO</name>
<evidence type="ECO:0000313" key="6">
    <source>
        <dbReference type="EMBL" id="CAE7246383.1"/>
    </source>
</evidence>
<feature type="chain" id="PRO_5032443015" evidence="5">
    <location>
        <begin position="28"/>
        <end position="843"/>
    </location>
</feature>
<dbReference type="InterPro" id="IPR002110">
    <property type="entry name" value="Ankyrin_rpt"/>
</dbReference>
<evidence type="ECO:0000256" key="4">
    <source>
        <dbReference type="SAM" id="Phobius"/>
    </source>
</evidence>
<accession>A0A812LF36</accession>
<keyword evidence="4" id="KW-1133">Transmembrane helix</keyword>
<evidence type="ECO:0000256" key="1">
    <source>
        <dbReference type="ARBA" id="ARBA00022737"/>
    </source>
</evidence>
<feature type="compositionally biased region" description="Basic residues" evidence="3">
    <location>
        <begin position="770"/>
        <end position="781"/>
    </location>
</feature>
<comment type="caution">
    <text evidence="6">The sequence shown here is derived from an EMBL/GenBank/DDBJ whole genome shotgun (WGS) entry which is preliminary data.</text>
</comment>
<evidence type="ECO:0000256" key="5">
    <source>
        <dbReference type="SAM" id="SignalP"/>
    </source>
</evidence>
<keyword evidence="7" id="KW-1185">Reference proteome</keyword>
<gene>
    <name evidence="6" type="primary">Espn</name>
    <name evidence="6" type="ORF">SNAT2548_LOCUS11703</name>
</gene>
<feature type="region of interest" description="Disordered" evidence="3">
    <location>
        <begin position="755"/>
        <end position="819"/>
    </location>
</feature>
<proteinExistence type="predicted"/>
<dbReference type="SUPFAM" id="SSF48403">
    <property type="entry name" value="Ankyrin repeat"/>
    <property type="match status" value="1"/>
</dbReference>
<feature type="signal peptide" evidence="5">
    <location>
        <begin position="1"/>
        <end position="27"/>
    </location>
</feature>
<reference evidence="6" key="1">
    <citation type="submission" date="2021-02" db="EMBL/GenBank/DDBJ databases">
        <authorList>
            <person name="Dougan E. K."/>
            <person name="Rhodes N."/>
            <person name="Thang M."/>
            <person name="Chan C."/>
        </authorList>
    </citation>
    <scope>NUCLEOTIDE SEQUENCE</scope>
</reference>
<dbReference type="PANTHER" id="PTHR24198">
    <property type="entry name" value="ANKYRIN REPEAT AND PROTEIN KINASE DOMAIN-CONTAINING PROTEIN"/>
    <property type="match status" value="1"/>
</dbReference>
<keyword evidence="4" id="KW-0472">Membrane</keyword>
<dbReference type="InterPro" id="IPR036770">
    <property type="entry name" value="Ankyrin_rpt-contain_sf"/>
</dbReference>
<dbReference type="Proteomes" id="UP000604046">
    <property type="component" value="Unassembled WGS sequence"/>
</dbReference>
<evidence type="ECO:0000256" key="3">
    <source>
        <dbReference type="SAM" id="MobiDB-lite"/>
    </source>
</evidence>
<keyword evidence="1" id="KW-0677">Repeat</keyword>
<dbReference type="Pfam" id="PF12796">
    <property type="entry name" value="Ank_2"/>
    <property type="match status" value="1"/>
</dbReference>
<feature type="transmembrane region" description="Helical" evidence="4">
    <location>
        <begin position="571"/>
        <end position="595"/>
    </location>
</feature>
<feature type="transmembrane region" description="Helical" evidence="4">
    <location>
        <begin position="601"/>
        <end position="624"/>
    </location>
</feature>
<dbReference type="EMBL" id="CAJNDS010001079">
    <property type="protein sequence ID" value="CAE7246383.1"/>
    <property type="molecule type" value="Genomic_DNA"/>
</dbReference>
<dbReference type="AlphaFoldDB" id="A0A812LF36"/>
<dbReference type="OrthoDB" id="5314041at2759"/>
<dbReference type="Gene3D" id="1.25.40.20">
    <property type="entry name" value="Ankyrin repeat-containing domain"/>
    <property type="match status" value="2"/>
</dbReference>
<feature type="transmembrane region" description="Helical" evidence="4">
    <location>
        <begin position="303"/>
        <end position="322"/>
    </location>
</feature>
<dbReference type="SMART" id="SM00248">
    <property type="entry name" value="ANK"/>
    <property type="match status" value="6"/>
</dbReference>
<dbReference type="PANTHER" id="PTHR24198:SF165">
    <property type="entry name" value="ANKYRIN REPEAT-CONTAINING PROTEIN-RELATED"/>
    <property type="match status" value="1"/>
</dbReference>
<keyword evidence="2" id="KW-0040">ANK repeat</keyword>
<organism evidence="6 7">
    <name type="scientific">Symbiodinium natans</name>
    <dbReference type="NCBI Taxonomy" id="878477"/>
    <lineage>
        <taxon>Eukaryota</taxon>
        <taxon>Sar</taxon>
        <taxon>Alveolata</taxon>
        <taxon>Dinophyceae</taxon>
        <taxon>Suessiales</taxon>
        <taxon>Symbiodiniaceae</taxon>
        <taxon>Symbiodinium</taxon>
    </lineage>
</organism>
<keyword evidence="4" id="KW-0812">Transmembrane</keyword>
<keyword evidence="5" id="KW-0732">Signal</keyword>